<organism evidence="3">
    <name type="scientific">Oryza sativa subsp. japonica</name>
    <name type="common">Rice</name>
    <dbReference type="NCBI Taxonomy" id="39947"/>
    <lineage>
        <taxon>Eukaryota</taxon>
        <taxon>Viridiplantae</taxon>
        <taxon>Streptophyta</taxon>
        <taxon>Embryophyta</taxon>
        <taxon>Tracheophyta</taxon>
        <taxon>Spermatophyta</taxon>
        <taxon>Magnoliopsida</taxon>
        <taxon>Liliopsida</taxon>
        <taxon>Poales</taxon>
        <taxon>Poaceae</taxon>
        <taxon>BOP clade</taxon>
        <taxon>Oryzoideae</taxon>
        <taxon>Oryzeae</taxon>
        <taxon>Oryzinae</taxon>
        <taxon>Oryza</taxon>
        <taxon>Oryza sativa</taxon>
    </lineage>
</organism>
<dbReference type="Pfam" id="PF00646">
    <property type="entry name" value="F-box"/>
    <property type="match status" value="1"/>
</dbReference>
<reference evidence="3" key="3">
    <citation type="submission" date="2006-01" db="EMBL/GenBank/DDBJ databases">
        <authorList>
            <person name="Buell R."/>
        </authorList>
    </citation>
    <scope>NUCLEOTIDE SEQUENCE</scope>
</reference>
<accession>Q2R909</accession>
<dbReference type="SUPFAM" id="SSF52047">
    <property type="entry name" value="RNI-like"/>
    <property type="match status" value="1"/>
</dbReference>
<reference evidence="3" key="1">
    <citation type="journal article" date="2005" name="BMC Biol.">
        <title>The sequence of rice chromosomes 11 and 12, rich in disease resistance genes and recent gene duplications.</title>
        <authorList>
            <consortium name="The rice chromosomes 11 and 12 sequencing consortia"/>
        </authorList>
    </citation>
    <scope>NUCLEOTIDE SEQUENCE [LARGE SCALE GENOMIC DNA]</scope>
</reference>
<dbReference type="PROSITE" id="PS50181">
    <property type="entry name" value="FBOX"/>
    <property type="match status" value="1"/>
</dbReference>
<feature type="region of interest" description="Disordered" evidence="1">
    <location>
        <begin position="1"/>
        <end position="23"/>
    </location>
</feature>
<sequence>MSPPGEAGRRGKGAARPSDDRIGHLPDEVLHDIIGLLPAPDAVRTCVLARRWRHLWKSATGLRIADDDGVGLVPMEELRDFVDHLLLLRGRAPLDTCELSFAGLSSDGGGGDARLVDLWFRHAVLCEVQALRLNAPRSASRLVLDGLPLVSGRLAKLELAHLNLVHNFLDFSSCPVLEHLEIVLCSLSDAERISSQSLKRLNITACDFSEIFRTHIRCCPGVNDDLEECPYDDCDNCPSDNNCKVLQAFSQAKNLALVADSQKFIFKRELIRCPTFSKLKTLLLSDSWIVAFDLHEITCILRHSQF</sequence>
<dbReference type="PANTHER" id="PTHR34223">
    <property type="entry name" value="OS11G0201299 PROTEIN"/>
    <property type="match status" value="1"/>
</dbReference>
<dbReference type="InterPro" id="IPR001810">
    <property type="entry name" value="F-box_dom"/>
</dbReference>
<dbReference type="PANTHER" id="PTHR34223:SF80">
    <property type="entry name" value="OS11G0205900 PROTEIN"/>
    <property type="match status" value="1"/>
</dbReference>
<reference evidence="3" key="2">
    <citation type="submission" date="2005-04" db="EMBL/GenBank/DDBJ databases">
        <authorList>
            <person name="Buell C.R."/>
            <person name="Wing R.A."/>
            <person name="McCombie W.A."/>
            <person name="Ouyang S."/>
        </authorList>
    </citation>
    <scope>NUCLEOTIDE SEQUENCE</scope>
</reference>
<feature type="domain" description="F-box" evidence="2">
    <location>
        <begin position="19"/>
        <end position="55"/>
    </location>
</feature>
<dbReference type="EMBL" id="DP000010">
    <property type="protein sequence ID" value="ABA92017.1"/>
    <property type="molecule type" value="Genomic_DNA"/>
</dbReference>
<dbReference type="CDD" id="cd22160">
    <property type="entry name" value="F-box_AtFBL13-like"/>
    <property type="match status" value="1"/>
</dbReference>
<dbReference type="Gene3D" id="1.20.1280.50">
    <property type="match status" value="1"/>
</dbReference>
<dbReference type="InterPro" id="IPR053781">
    <property type="entry name" value="F-box_AtFBL13-like"/>
</dbReference>
<proteinExistence type="predicted"/>
<evidence type="ECO:0000259" key="2">
    <source>
        <dbReference type="PROSITE" id="PS50181"/>
    </source>
</evidence>
<dbReference type="SUPFAM" id="SSF81383">
    <property type="entry name" value="F-box domain"/>
    <property type="match status" value="1"/>
</dbReference>
<dbReference type="InterPro" id="IPR053197">
    <property type="entry name" value="F-box_SCFL_complex_component"/>
</dbReference>
<gene>
    <name evidence="3" type="ordered locus">LOC_Os11g10370</name>
</gene>
<name>Q2R909_ORYSJ</name>
<dbReference type="AlphaFoldDB" id="Q2R909"/>
<protein>
    <submittedName>
        <fullName evidence="3">F-box domain containing protein</fullName>
    </submittedName>
</protein>
<evidence type="ECO:0000256" key="1">
    <source>
        <dbReference type="SAM" id="MobiDB-lite"/>
    </source>
</evidence>
<dbReference type="InterPro" id="IPR036047">
    <property type="entry name" value="F-box-like_dom_sf"/>
</dbReference>
<evidence type="ECO:0000313" key="3">
    <source>
        <dbReference type="EMBL" id="ABA92017.1"/>
    </source>
</evidence>